<evidence type="ECO:0000256" key="4">
    <source>
        <dbReference type="ARBA" id="ARBA00022989"/>
    </source>
</evidence>
<feature type="transmembrane region" description="Helical" evidence="6">
    <location>
        <begin position="151"/>
        <end position="170"/>
    </location>
</feature>
<keyword evidence="4 6" id="KW-1133">Transmembrane helix</keyword>
<proteinExistence type="predicted"/>
<feature type="transmembrane region" description="Helical" evidence="6">
    <location>
        <begin position="224"/>
        <end position="245"/>
    </location>
</feature>
<evidence type="ECO:0000256" key="6">
    <source>
        <dbReference type="SAM" id="Phobius"/>
    </source>
</evidence>
<organism evidence="7 8">
    <name type="scientific">Acidovorax temperans</name>
    <dbReference type="NCBI Taxonomy" id="80878"/>
    <lineage>
        <taxon>Bacteria</taxon>
        <taxon>Pseudomonadati</taxon>
        <taxon>Pseudomonadota</taxon>
        <taxon>Betaproteobacteria</taxon>
        <taxon>Burkholderiales</taxon>
        <taxon>Comamonadaceae</taxon>
        <taxon>Acidovorax</taxon>
    </lineage>
</organism>
<dbReference type="OrthoDB" id="5998304at2"/>
<dbReference type="PATRIC" id="fig|80878.5.peg.1423"/>
<evidence type="ECO:0000256" key="2">
    <source>
        <dbReference type="ARBA" id="ARBA00022475"/>
    </source>
</evidence>
<protein>
    <submittedName>
        <fullName evidence="7">Lysylphosphatidylglycerol synthetase</fullName>
    </submittedName>
</protein>
<gene>
    <name evidence="7" type="ORF">RP29_09460</name>
</gene>
<dbReference type="InterPro" id="IPR022791">
    <property type="entry name" value="L-PG_synthase/AglD"/>
</dbReference>
<dbReference type="EMBL" id="JXYQ01000028">
    <property type="protein sequence ID" value="KJA10770.1"/>
    <property type="molecule type" value="Genomic_DNA"/>
</dbReference>
<dbReference type="Pfam" id="PF03706">
    <property type="entry name" value="LPG_synthase_TM"/>
    <property type="match status" value="1"/>
</dbReference>
<feature type="transmembrane region" description="Helical" evidence="6">
    <location>
        <begin position="277"/>
        <end position="294"/>
    </location>
</feature>
<comment type="subcellular location">
    <subcellularLocation>
        <location evidence="1">Cell membrane</location>
        <topology evidence="1">Multi-pass membrane protein</topology>
    </subcellularLocation>
</comment>
<evidence type="ECO:0000256" key="3">
    <source>
        <dbReference type="ARBA" id="ARBA00022692"/>
    </source>
</evidence>
<dbReference type="GO" id="GO:0005886">
    <property type="term" value="C:plasma membrane"/>
    <property type="evidence" value="ECO:0007669"/>
    <property type="project" value="UniProtKB-SubCell"/>
</dbReference>
<dbReference type="STRING" id="80878.RP29_09460"/>
<evidence type="ECO:0000313" key="7">
    <source>
        <dbReference type="EMBL" id="KJA10770.1"/>
    </source>
</evidence>
<feature type="transmembrane region" description="Helical" evidence="6">
    <location>
        <begin position="108"/>
        <end position="130"/>
    </location>
</feature>
<keyword evidence="2" id="KW-1003">Cell membrane</keyword>
<evidence type="ECO:0000256" key="1">
    <source>
        <dbReference type="ARBA" id="ARBA00004651"/>
    </source>
</evidence>
<feature type="transmembrane region" description="Helical" evidence="6">
    <location>
        <begin position="306"/>
        <end position="327"/>
    </location>
</feature>
<feature type="transmembrane region" description="Helical" evidence="6">
    <location>
        <begin position="69"/>
        <end position="88"/>
    </location>
</feature>
<evidence type="ECO:0000313" key="8">
    <source>
        <dbReference type="Proteomes" id="UP000032566"/>
    </source>
</evidence>
<dbReference type="RefSeq" id="WP_044397735.1">
    <property type="nucleotide sequence ID" value="NZ_JXYQ01000028.1"/>
</dbReference>
<name>A0A0D7K8Y5_9BURK</name>
<sequence>MQPAALPELHQQHEQRHGWRSLPQRPWWPWLTRGAAAAFFVLVAGLLFRQARTVDWPAVLQALRALPPGTLAVAGALALASHCLYGTFDLVARHCCGHRLRRSTTLGIAMTSYAFTLNLGSLVGGVGVRYRLYARRGVDAGTIGQVVGTSVLTNWIGYLLLAAVLPWLWAPPPLAGWSAPAWQWRLGGALLACIPLAYGVLCALRAGRALTLRGHAFALPRWPVALWQMAASAGNWMLMGAALWATLQAQVSYPAALATVLLGAVAGLVLRVPAGLGVLEAVGVALLTSPSLGQDRVLAALLAYRALYYFVPLVLASLALGAAELRWRHSAAAPAKN</sequence>
<reference evidence="7 8" key="1">
    <citation type="submission" date="2014-12" db="EMBL/GenBank/DDBJ databases">
        <title>Isolation of bacteria from lake water.</title>
        <authorList>
            <person name="Sheng K.-Y."/>
            <person name="Chin P.-S."/>
            <person name="Chan K.-G."/>
            <person name="Tan G.S."/>
        </authorList>
    </citation>
    <scope>NUCLEOTIDE SEQUENCE [LARGE SCALE GENOMIC DNA]</scope>
    <source>
        <strain evidence="7 8">KY4</strain>
    </source>
</reference>
<keyword evidence="8" id="KW-1185">Reference proteome</keyword>
<accession>A0A0D7K8Y5</accession>
<keyword evidence="3 6" id="KW-0812">Transmembrane</keyword>
<dbReference type="AlphaFoldDB" id="A0A0D7K8Y5"/>
<feature type="transmembrane region" description="Helical" evidence="6">
    <location>
        <begin position="182"/>
        <end position="204"/>
    </location>
</feature>
<evidence type="ECO:0000256" key="5">
    <source>
        <dbReference type="ARBA" id="ARBA00023136"/>
    </source>
</evidence>
<comment type="caution">
    <text evidence="7">The sequence shown here is derived from an EMBL/GenBank/DDBJ whole genome shotgun (WGS) entry which is preliminary data.</text>
</comment>
<keyword evidence="5 6" id="KW-0472">Membrane</keyword>
<dbReference type="Proteomes" id="UP000032566">
    <property type="component" value="Unassembled WGS sequence"/>
</dbReference>
<feature type="transmembrane region" description="Helical" evidence="6">
    <location>
        <begin position="27"/>
        <end position="48"/>
    </location>
</feature>